<name>A0A972NVD3_9BURK</name>
<gene>
    <name evidence="1" type="ORF">GNZ13_35870</name>
</gene>
<evidence type="ECO:0000313" key="2">
    <source>
        <dbReference type="Proteomes" id="UP000655523"/>
    </source>
</evidence>
<dbReference type="EMBL" id="WOEZ01000199">
    <property type="protein sequence ID" value="NPT59791.1"/>
    <property type="molecule type" value="Genomic_DNA"/>
</dbReference>
<proteinExistence type="predicted"/>
<dbReference type="AlphaFoldDB" id="A0A972NVD3"/>
<accession>A0A972NVD3</accession>
<comment type="caution">
    <text evidence="1">The sequence shown here is derived from an EMBL/GenBank/DDBJ whole genome shotgun (WGS) entry which is preliminary data.</text>
</comment>
<evidence type="ECO:0000313" key="1">
    <source>
        <dbReference type="EMBL" id="NPT59791.1"/>
    </source>
</evidence>
<dbReference type="RefSeq" id="WP_172173523.1">
    <property type="nucleotide sequence ID" value="NZ_WOEZ01000199.1"/>
</dbReference>
<keyword evidence="2" id="KW-1185">Reference proteome</keyword>
<organism evidence="1 2">
    <name type="scientific">Paraburkholderia elongata</name>
    <dbReference type="NCBI Taxonomy" id="2675747"/>
    <lineage>
        <taxon>Bacteria</taxon>
        <taxon>Pseudomonadati</taxon>
        <taxon>Pseudomonadota</taxon>
        <taxon>Betaproteobacteria</taxon>
        <taxon>Burkholderiales</taxon>
        <taxon>Burkholderiaceae</taxon>
        <taxon>Paraburkholderia</taxon>
    </lineage>
</organism>
<reference evidence="1 2" key="1">
    <citation type="submission" date="2019-11" db="EMBL/GenBank/DDBJ databases">
        <title>Metabolism of dissolved organic matter in forest soils.</title>
        <authorList>
            <person name="Cyle K.T."/>
            <person name="Wilhelm R.C."/>
            <person name="Martinez C.E."/>
        </authorList>
    </citation>
    <scope>NUCLEOTIDE SEQUENCE [LARGE SCALE GENOMIC DNA]</scope>
    <source>
        <strain evidence="1 2">5N</strain>
    </source>
</reference>
<protein>
    <submittedName>
        <fullName evidence="1">Uncharacterized protein</fullName>
    </submittedName>
</protein>
<sequence length="96" mass="10764">MITQTSNTAMQADLADDERCRAAPARRLSTSRITNHGIDRFRFGCCSNNTGQYRATTHPLPKKNRIITLFRTVISSLDGTAVVKRLRRSGVQRSVE</sequence>
<dbReference type="Proteomes" id="UP000655523">
    <property type="component" value="Unassembled WGS sequence"/>
</dbReference>